<dbReference type="InterPro" id="IPR005297">
    <property type="entry name" value="Lipoprotein_repeat"/>
</dbReference>
<feature type="region of interest" description="Disordered" evidence="1">
    <location>
        <begin position="24"/>
        <end position="53"/>
    </location>
</feature>
<gene>
    <name evidence="3" type="ORF">GCM10025782_27850</name>
</gene>
<organism evidence="3 4">
    <name type="scientific">Pedococcus ginsenosidimutans</name>
    <dbReference type="NCBI Taxonomy" id="490570"/>
    <lineage>
        <taxon>Bacteria</taxon>
        <taxon>Bacillati</taxon>
        <taxon>Actinomycetota</taxon>
        <taxon>Actinomycetes</taxon>
        <taxon>Micrococcales</taxon>
        <taxon>Intrasporangiaceae</taxon>
        <taxon>Pedococcus</taxon>
    </lineage>
</organism>
<evidence type="ECO:0000313" key="4">
    <source>
        <dbReference type="Proteomes" id="UP001500556"/>
    </source>
</evidence>
<feature type="chain" id="PRO_5045945654" description="Lipoprotein" evidence="2">
    <location>
        <begin position="23"/>
        <end position="177"/>
    </location>
</feature>
<evidence type="ECO:0000256" key="2">
    <source>
        <dbReference type="SAM" id="SignalP"/>
    </source>
</evidence>
<dbReference type="PANTHER" id="PTHR39335">
    <property type="entry name" value="BLL4220 PROTEIN"/>
    <property type="match status" value="1"/>
</dbReference>
<keyword evidence="4" id="KW-1185">Reference proteome</keyword>
<dbReference type="RefSeq" id="WP_345504187.1">
    <property type="nucleotide sequence ID" value="NZ_BAABLO010000011.1"/>
</dbReference>
<dbReference type="Pfam" id="PF03640">
    <property type="entry name" value="Lipoprotein_15"/>
    <property type="match status" value="2"/>
</dbReference>
<accession>A0ABP8YE43</accession>
<feature type="signal peptide" evidence="2">
    <location>
        <begin position="1"/>
        <end position="22"/>
    </location>
</feature>
<evidence type="ECO:0000256" key="1">
    <source>
        <dbReference type="SAM" id="MobiDB-lite"/>
    </source>
</evidence>
<reference evidence="4" key="1">
    <citation type="journal article" date="2019" name="Int. J. Syst. Evol. Microbiol.">
        <title>The Global Catalogue of Microorganisms (GCM) 10K type strain sequencing project: providing services to taxonomists for standard genome sequencing and annotation.</title>
        <authorList>
            <consortium name="The Broad Institute Genomics Platform"/>
            <consortium name="The Broad Institute Genome Sequencing Center for Infectious Disease"/>
            <person name="Wu L."/>
            <person name="Ma J."/>
        </authorList>
    </citation>
    <scope>NUCLEOTIDE SEQUENCE [LARGE SCALE GENOMIC DNA]</scope>
    <source>
        <strain evidence="4">JCM 18961</strain>
    </source>
</reference>
<comment type="caution">
    <text evidence="3">The sequence shown here is derived from an EMBL/GenBank/DDBJ whole genome shotgun (WGS) entry which is preliminary data.</text>
</comment>
<name>A0ABP8YE43_9MICO</name>
<sequence>MDTFLPRAATTAAALLAVAALAGCGSSGGTSSASSSSSSTSPSSSSSSSSSSSAAADLGVAKSSLGDIVVNSAKMTTYVFTKDQAGSGRSSCTGQCAALWPPVTTTSATPKVDGIKGTVGTITLPDGSKQVTLDGHPLYTFASDTKPGDVAGQGIGKVWYAVSPDGSMVTGGTRGGY</sequence>
<keyword evidence="2" id="KW-0732">Signal</keyword>
<proteinExistence type="predicted"/>
<dbReference type="PROSITE" id="PS51257">
    <property type="entry name" value="PROKAR_LIPOPROTEIN"/>
    <property type="match status" value="1"/>
</dbReference>
<evidence type="ECO:0000313" key="3">
    <source>
        <dbReference type="EMBL" id="GAA4727602.1"/>
    </source>
</evidence>
<dbReference type="Proteomes" id="UP001500556">
    <property type="component" value="Unassembled WGS sequence"/>
</dbReference>
<dbReference type="PANTHER" id="PTHR39335:SF1">
    <property type="entry name" value="BLL4220 PROTEIN"/>
    <property type="match status" value="1"/>
</dbReference>
<evidence type="ECO:0008006" key="5">
    <source>
        <dbReference type="Google" id="ProtNLM"/>
    </source>
</evidence>
<dbReference type="EMBL" id="BAABLO010000011">
    <property type="protein sequence ID" value="GAA4727602.1"/>
    <property type="molecule type" value="Genomic_DNA"/>
</dbReference>
<protein>
    <recommendedName>
        <fullName evidence="5">Lipoprotein</fullName>
    </recommendedName>
</protein>